<evidence type="ECO:0000256" key="5">
    <source>
        <dbReference type="ARBA" id="ARBA00022801"/>
    </source>
</evidence>
<dbReference type="AlphaFoldDB" id="A0A0E2BAJ4"/>
<dbReference type="InterPro" id="IPR043138">
    <property type="entry name" value="GGT_lsub"/>
</dbReference>
<comment type="caution">
    <text evidence="12">The sequence shown here is derived from an EMBL/GenBank/DDBJ whole genome shotgun (WGS) entry which is preliminary data.</text>
</comment>
<name>A0A0E2BAJ4_9LEPT</name>
<feature type="active site" description="Nucleophile" evidence="9">
    <location>
        <position position="389"/>
    </location>
</feature>
<dbReference type="InterPro" id="IPR051792">
    <property type="entry name" value="GGT_bact"/>
</dbReference>
<evidence type="ECO:0000313" key="13">
    <source>
        <dbReference type="Proteomes" id="UP000006329"/>
    </source>
</evidence>
<evidence type="ECO:0000256" key="1">
    <source>
        <dbReference type="ARBA" id="ARBA00001049"/>
    </source>
</evidence>
<protein>
    <recommendedName>
        <fullName evidence="11">Glutathione hydrolase proenzyme</fullName>
        <ecNumber evidence="11">2.3.2.2</ecNumber>
        <ecNumber evidence="11">3.4.19.13</ecNumber>
    </recommendedName>
    <component>
        <recommendedName>
            <fullName evidence="11">Glutathione hydrolase large chain</fullName>
        </recommendedName>
    </component>
    <component>
        <recommendedName>
            <fullName evidence="11">Glutathione hydrolase small chain</fullName>
        </recommendedName>
    </component>
</protein>
<comment type="similarity">
    <text evidence="3 11">Belongs to the gamma-glutamyltransferase family.</text>
</comment>
<dbReference type="EC" id="3.4.19.13" evidence="11"/>
<evidence type="ECO:0000256" key="10">
    <source>
        <dbReference type="PIRSR" id="PIRSR600101-2"/>
    </source>
</evidence>
<evidence type="ECO:0000256" key="7">
    <source>
        <dbReference type="ARBA" id="ARBA00023315"/>
    </source>
</evidence>
<dbReference type="UniPathway" id="UPA00204"/>
<dbReference type="InterPro" id="IPR043137">
    <property type="entry name" value="GGT_ssub_C"/>
</dbReference>
<evidence type="ECO:0000256" key="4">
    <source>
        <dbReference type="ARBA" id="ARBA00022679"/>
    </source>
</evidence>
<feature type="binding site" evidence="10">
    <location>
        <begin position="407"/>
        <end position="409"/>
    </location>
    <ligand>
        <name>L-glutamate</name>
        <dbReference type="ChEBI" id="CHEBI:29985"/>
    </ligand>
</feature>
<proteinExistence type="inferred from homology"/>
<feature type="binding site" evidence="10">
    <location>
        <position position="431"/>
    </location>
    <ligand>
        <name>L-glutamate</name>
        <dbReference type="ChEBI" id="CHEBI:29985"/>
    </ligand>
</feature>
<keyword evidence="4 11" id="KW-0808">Transferase</keyword>
<comment type="subunit">
    <text evidence="11">This enzyme consists of two polypeptide chains, which are synthesized in precursor form from a single polypeptide.</text>
</comment>
<evidence type="ECO:0000313" key="12">
    <source>
        <dbReference type="EMBL" id="EKO31909.1"/>
    </source>
</evidence>
<dbReference type="Pfam" id="PF01019">
    <property type="entry name" value="G_glu_transpept"/>
    <property type="match status" value="1"/>
</dbReference>
<keyword evidence="11" id="KW-0317">Glutathione biosynthesis</keyword>
<sequence length="577" mass="63174">MKQTAIRIVLILLLFSCRETPLTIEGKRVSTDLFVTPSQGRKHVDYFSESKNLMIATDSPEATQAGIEVGSLGGNVVDVAVATSFAISVTRPHSTGLGGGGFLVLYLKEFPEPIAFDFRERAPNAASRDMYKRKPKEDSLLGFRAVGVPGNVAGLVQIQKRYGKLSLKTVISPAIRLAEKGFPMYPDLQSAIQKSSKDMDREMKGIFLPGGKVPELKNILVQKDLANSLKLISETGEKEFYRGKIANAITTAMKANGGLITSQDLNDFKVIEKKTLKTKYHDYTIYTMPPPSSGIHLLTMLSMLEKESLKETYEKDPALYYHFVAEVMRRGYADRAVFGGDSAFTKIPIDRLLSKKYAEEKISDFDPKIASNSSSFLKTLNFGAESPQTTHISVMDREGNSVSTTQSINFRFGASVVAPGTGIVLNDTMDDFSRVPGEPNVYGLIGAEANSILPKKTPLSSMSPTIVFKGKEPFLTTGAPGGAYIVNAVLQSLVYNLDFNLTLYESVARGRVHHQLFPDAVFIEKSVNERNVFDGLSSKKHDIRIAPNFAKLFSVKRENGMLYGASDPRGEGATGGL</sequence>
<dbReference type="EMBL" id="AHON02000087">
    <property type="protein sequence ID" value="EKO31909.1"/>
    <property type="molecule type" value="Genomic_DNA"/>
</dbReference>
<comment type="pathway">
    <text evidence="11">Sulfur metabolism; glutathione metabolism.</text>
</comment>
<dbReference type="GO" id="GO:0103068">
    <property type="term" value="F:leukotriene C4 gamma-glutamyl transferase activity"/>
    <property type="evidence" value="ECO:0007669"/>
    <property type="project" value="UniProtKB-EC"/>
</dbReference>
<gene>
    <name evidence="12" type="primary">ggt</name>
    <name evidence="12" type="ORF">LEP1GSC179_0337</name>
</gene>
<comment type="catalytic activity">
    <reaction evidence="8 11">
        <text>an N-terminal (5-L-glutamyl)-[peptide] + an alpha-amino acid = 5-L-glutamyl amino acid + an N-terminal L-alpha-aminoacyl-[peptide]</text>
        <dbReference type="Rhea" id="RHEA:23904"/>
        <dbReference type="Rhea" id="RHEA-COMP:9780"/>
        <dbReference type="Rhea" id="RHEA-COMP:9795"/>
        <dbReference type="ChEBI" id="CHEBI:77644"/>
        <dbReference type="ChEBI" id="CHEBI:78597"/>
        <dbReference type="ChEBI" id="CHEBI:78599"/>
        <dbReference type="ChEBI" id="CHEBI:78608"/>
        <dbReference type="EC" id="2.3.2.2"/>
    </reaction>
</comment>
<dbReference type="GO" id="GO:0036374">
    <property type="term" value="F:glutathione hydrolase activity"/>
    <property type="evidence" value="ECO:0007669"/>
    <property type="project" value="UniProtKB-UniRule"/>
</dbReference>
<keyword evidence="13" id="KW-1185">Reference proteome</keyword>
<dbReference type="EC" id="2.3.2.2" evidence="11"/>
<dbReference type="RefSeq" id="WP_004460168.1">
    <property type="nucleotide sequence ID" value="NZ_AHON02000087.1"/>
</dbReference>
<dbReference type="PANTHER" id="PTHR43199:SF1">
    <property type="entry name" value="GLUTATHIONE HYDROLASE PROENZYME"/>
    <property type="match status" value="1"/>
</dbReference>
<dbReference type="PRINTS" id="PR01210">
    <property type="entry name" value="GGTRANSPTASE"/>
</dbReference>
<keyword evidence="7 11" id="KW-0012">Acyltransferase</keyword>
<organism evidence="12 13">
    <name type="scientific">Leptospira santarosai str. MOR084</name>
    <dbReference type="NCBI Taxonomy" id="1049984"/>
    <lineage>
        <taxon>Bacteria</taxon>
        <taxon>Pseudomonadati</taxon>
        <taxon>Spirochaetota</taxon>
        <taxon>Spirochaetia</taxon>
        <taxon>Leptospirales</taxon>
        <taxon>Leptospiraceae</taxon>
        <taxon>Leptospira</taxon>
    </lineage>
</organism>
<dbReference type="SUPFAM" id="SSF56235">
    <property type="entry name" value="N-terminal nucleophile aminohydrolases (Ntn hydrolases)"/>
    <property type="match status" value="1"/>
</dbReference>
<evidence type="ECO:0000256" key="6">
    <source>
        <dbReference type="ARBA" id="ARBA00023145"/>
    </source>
</evidence>
<evidence type="ECO:0000256" key="11">
    <source>
        <dbReference type="RuleBase" id="RU368036"/>
    </source>
</evidence>
<feature type="binding site" evidence="10">
    <location>
        <position position="119"/>
    </location>
    <ligand>
        <name>L-glutamate</name>
        <dbReference type="ChEBI" id="CHEBI:29985"/>
    </ligand>
</feature>
<dbReference type="Gene3D" id="1.10.246.130">
    <property type="match status" value="1"/>
</dbReference>
<dbReference type="GO" id="GO:0006751">
    <property type="term" value="P:glutathione catabolic process"/>
    <property type="evidence" value="ECO:0007669"/>
    <property type="project" value="UniProtKB-UniRule"/>
</dbReference>
<comment type="catalytic activity">
    <reaction evidence="2 11">
        <text>glutathione + H2O = L-cysteinylglycine + L-glutamate</text>
        <dbReference type="Rhea" id="RHEA:28807"/>
        <dbReference type="ChEBI" id="CHEBI:15377"/>
        <dbReference type="ChEBI" id="CHEBI:29985"/>
        <dbReference type="ChEBI" id="CHEBI:57925"/>
        <dbReference type="ChEBI" id="CHEBI:61694"/>
        <dbReference type="EC" id="3.4.19.13"/>
    </reaction>
</comment>
<comment type="catalytic activity">
    <reaction evidence="1 11">
        <text>an S-substituted glutathione + H2O = an S-substituted L-cysteinylglycine + L-glutamate</text>
        <dbReference type="Rhea" id="RHEA:59468"/>
        <dbReference type="ChEBI" id="CHEBI:15377"/>
        <dbReference type="ChEBI" id="CHEBI:29985"/>
        <dbReference type="ChEBI" id="CHEBI:90779"/>
        <dbReference type="ChEBI" id="CHEBI:143103"/>
        <dbReference type="EC" id="3.4.19.13"/>
    </reaction>
</comment>
<reference evidence="12" key="1">
    <citation type="submission" date="2012-10" db="EMBL/GenBank/DDBJ databases">
        <authorList>
            <person name="Harkins D.M."/>
            <person name="Durkin A.S."/>
            <person name="Brinkac L.M."/>
            <person name="Haft D.H."/>
            <person name="Selengut J.D."/>
            <person name="Sanka R."/>
            <person name="DePew J."/>
            <person name="Purushe J."/>
            <person name="Matthias M.A."/>
            <person name="Vinetz J.M."/>
            <person name="Sutton G.G."/>
            <person name="Nierman W.C."/>
            <person name="Fouts D.E."/>
        </authorList>
    </citation>
    <scope>NUCLEOTIDE SEQUENCE [LARGE SCALE GENOMIC DNA]</scope>
    <source>
        <strain evidence="12">MOR084</strain>
    </source>
</reference>
<dbReference type="PANTHER" id="PTHR43199">
    <property type="entry name" value="GLUTATHIONE HYDROLASE"/>
    <property type="match status" value="1"/>
</dbReference>
<dbReference type="InterPro" id="IPR000101">
    <property type="entry name" value="GGT_peptidase"/>
</dbReference>
<evidence type="ECO:0000256" key="2">
    <source>
        <dbReference type="ARBA" id="ARBA00001089"/>
    </source>
</evidence>
<evidence type="ECO:0000256" key="3">
    <source>
        <dbReference type="ARBA" id="ARBA00009381"/>
    </source>
</evidence>
<feature type="binding site" evidence="10">
    <location>
        <position position="482"/>
    </location>
    <ligand>
        <name>L-glutamate</name>
        <dbReference type="ChEBI" id="CHEBI:29985"/>
    </ligand>
</feature>
<evidence type="ECO:0000256" key="9">
    <source>
        <dbReference type="PIRSR" id="PIRSR600101-1"/>
    </source>
</evidence>
<evidence type="ECO:0000256" key="8">
    <source>
        <dbReference type="ARBA" id="ARBA00047417"/>
    </source>
</evidence>
<dbReference type="Gene3D" id="3.60.20.40">
    <property type="match status" value="1"/>
</dbReference>
<accession>A0A0E2BAJ4</accession>
<dbReference type="GO" id="GO:0006750">
    <property type="term" value="P:glutathione biosynthetic process"/>
    <property type="evidence" value="ECO:0007669"/>
    <property type="project" value="UniProtKB-KW"/>
</dbReference>
<dbReference type="MEROPS" id="T03.001"/>
<comment type="PTM">
    <text evidence="11">Cleaved by autocatalysis into a large and a small subunit.</text>
</comment>
<keyword evidence="5 11" id="KW-0378">Hydrolase</keyword>
<dbReference type="InterPro" id="IPR029055">
    <property type="entry name" value="Ntn_hydrolases_N"/>
</dbReference>
<dbReference type="Proteomes" id="UP000006329">
    <property type="component" value="Unassembled WGS sequence"/>
</dbReference>
<keyword evidence="6 11" id="KW-0865">Zymogen</keyword>
<feature type="binding site" evidence="10">
    <location>
        <begin position="460"/>
        <end position="461"/>
    </location>
    <ligand>
        <name>L-glutamate</name>
        <dbReference type="ChEBI" id="CHEBI:29985"/>
    </ligand>
</feature>
<dbReference type="NCBIfam" id="TIGR00066">
    <property type="entry name" value="g_glut_trans"/>
    <property type="match status" value="1"/>
</dbReference>
<dbReference type="GeneID" id="29740763"/>